<name>A0ABZ2PBN3_9BRAD</name>
<reference evidence="2" key="2">
    <citation type="submission" date="2024-03" db="EMBL/GenBank/DDBJ databases">
        <authorList>
            <person name="Bromfield E.S.P."/>
            <person name="Cloutier S."/>
        </authorList>
    </citation>
    <scope>NUCLEOTIDE SEQUENCE</scope>
    <source>
        <strain evidence="2">5S5</strain>
        <plasmid evidence="2">pBs5S5b</plasmid>
    </source>
</reference>
<sequence length="316" mass="33798">MKKPKKQKTDRIPKTFAALRAGAAAEEQFDLPETGDPEDDAAQRRDAQQKGRPASATAIVVAATFEAAVPKKLRRRLAHGKALAVTVIVPGPDWVAPVHAYAKSALGDQWRFQTRAGSDRKQSASTGNDEVAHDLSRGSCVMGIAADAALLPSALTRTADIAIRIDPPGAAVLRKAIARFARRSPGELAAGIAAGLDLHAVVAAFRPGTGAPAIVRRLEASAAAERGATERVPDLETAVEFGEARTWGLNLARDISDFTNFKKIPWSAVDRACIVLPATASPGTPRSWRRRAAEFRSSPRRWDPGSPSRPDSWIRS</sequence>
<proteinExistence type="predicted"/>
<evidence type="ECO:0000313" key="2">
    <source>
        <dbReference type="EMBL" id="WXC84720.1"/>
    </source>
</evidence>
<feature type="compositionally biased region" description="Acidic residues" evidence="1">
    <location>
        <begin position="27"/>
        <end position="40"/>
    </location>
</feature>
<feature type="region of interest" description="Disordered" evidence="1">
    <location>
        <begin position="280"/>
        <end position="316"/>
    </location>
</feature>
<keyword evidence="3" id="KW-1185">Reference proteome</keyword>
<evidence type="ECO:0000256" key="1">
    <source>
        <dbReference type="SAM" id="MobiDB-lite"/>
    </source>
</evidence>
<organism evidence="2 3">
    <name type="scientific">Bradyrhizobium septentrionale</name>
    <dbReference type="NCBI Taxonomy" id="1404411"/>
    <lineage>
        <taxon>Bacteria</taxon>
        <taxon>Pseudomonadati</taxon>
        <taxon>Pseudomonadota</taxon>
        <taxon>Alphaproteobacteria</taxon>
        <taxon>Hyphomicrobiales</taxon>
        <taxon>Nitrobacteraceae</taxon>
        <taxon>Bradyrhizobium</taxon>
    </lineage>
</organism>
<feature type="region of interest" description="Disordered" evidence="1">
    <location>
        <begin position="23"/>
        <end position="55"/>
    </location>
</feature>
<accession>A0ABZ2PBN3</accession>
<reference evidence="2" key="1">
    <citation type="journal article" date="2021" name="Int. J. Syst. Evol. Microbiol.">
        <title>Bradyrhizobium septentrionale sp. nov. (sv. septentrionale) and Bradyrhizobium quebecense sp. nov. (sv. septentrionale) associated with legumes native to Canada possess rearranged symbiosis genes and numerous insertion sequences.</title>
        <authorList>
            <person name="Bromfield E.S.P."/>
            <person name="Cloutier S."/>
        </authorList>
    </citation>
    <scope>NUCLEOTIDE SEQUENCE</scope>
    <source>
        <strain evidence="2">5S5</strain>
    </source>
</reference>
<geneLocation type="plasmid" evidence="2 3">
    <name>pBs5S5b</name>
</geneLocation>
<dbReference type="RefSeq" id="WP_338835132.1">
    <property type="nucleotide sequence ID" value="NZ_CP147712.1"/>
</dbReference>
<dbReference type="Proteomes" id="UP001432046">
    <property type="component" value="Plasmid pBs5S5b"/>
</dbReference>
<dbReference type="EMBL" id="CP147712">
    <property type="protein sequence ID" value="WXC84720.1"/>
    <property type="molecule type" value="Genomic_DNA"/>
</dbReference>
<keyword evidence="2" id="KW-0614">Plasmid</keyword>
<gene>
    <name evidence="2" type="ORF">WDK88_44655</name>
</gene>
<protein>
    <submittedName>
        <fullName evidence="2">Uncharacterized protein</fullName>
    </submittedName>
</protein>
<evidence type="ECO:0000313" key="3">
    <source>
        <dbReference type="Proteomes" id="UP001432046"/>
    </source>
</evidence>